<dbReference type="InterPro" id="IPR011990">
    <property type="entry name" value="TPR-like_helical_dom_sf"/>
</dbReference>
<dbReference type="SUPFAM" id="SSF81901">
    <property type="entry name" value="HCP-like"/>
    <property type="match status" value="1"/>
</dbReference>
<sequence>MTRLLRFFIVLIFIPMMMACVSGALNLREGIQSFKAQDYRRAFIRLKPEAEKGQPDAQYAVGYMYYYGQGVVEDRKKAWFWINMAAQLGQPDAITAKKILEDGSLEKKRVFQSSKLQHYPVNKILY</sequence>
<comment type="caution">
    <text evidence="1">The sequence shown here is derived from an EMBL/GenBank/DDBJ whole genome shotgun (WGS) entry which is preliminary data.</text>
</comment>
<dbReference type="Proteomes" id="UP000054600">
    <property type="component" value="Unassembled WGS sequence"/>
</dbReference>
<accession>A0A0W0Z103</accession>
<dbReference type="Pfam" id="PF08238">
    <property type="entry name" value="Sel1"/>
    <property type="match status" value="1"/>
</dbReference>
<dbReference type="Gene3D" id="1.25.40.10">
    <property type="entry name" value="Tetratricopeptide repeat domain"/>
    <property type="match status" value="1"/>
</dbReference>
<evidence type="ECO:0000313" key="2">
    <source>
        <dbReference type="Proteomes" id="UP000054600"/>
    </source>
</evidence>
<dbReference type="OrthoDB" id="8561742at2"/>
<dbReference type="AlphaFoldDB" id="A0A0W0Z103"/>
<dbReference type="eggNOG" id="COG0790">
    <property type="taxonomic scope" value="Bacteria"/>
</dbReference>
<dbReference type="InterPro" id="IPR050767">
    <property type="entry name" value="Sel1_AlgK"/>
</dbReference>
<dbReference type="PANTHER" id="PTHR11102:SF160">
    <property type="entry name" value="ERAD-ASSOCIATED E3 UBIQUITIN-PROTEIN LIGASE COMPONENT HRD3"/>
    <property type="match status" value="1"/>
</dbReference>
<dbReference type="RefSeq" id="WP_018577464.1">
    <property type="nucleotide sequence ID" value="NZ_KB892404.1"/>
</dbReference>
<dbReference type="PROSITE" id="PS51257">
    <property type="entry name" value="PROKAR_LIPOPROTEIN"/>
    <property type="match status" value="1"/>
</dbReference>
<name>A0A0W0Z103_9GAMM</name>
<organism evidence="1 2">
    <name type="scientific">Legionella shakespearei DSM 23087</name>
    <dbReference type="NCBI Taxonomy" id="1122169"/>
    <lineage>
        <taxon>Bacteria</taxon>
        <taxon>Pseudomonadati</taxon>
        <taxon>Pseudomonadota</taxon>
        <taxon>Gammaproteobacteria</taxon>
        <taxon>Legionellales</taxon>
        <taxon>Legionellaceae</taxon>
        <taxon>Legionella</taxon>
    </lineage>
</organism>
<dbReference type="EMBL" id="LNYW01000029">
    <property type="protein sequence ID" value="KTD62821.1"/>
    <property type="molecule type" value="Genomic_DNA"/>
</dbReference>
<gene>
    <name evidence="1" type="ORF">Lsha_0853</name>
</gene>
<dbReference type="InterPro" id="IPR006597">
    <property type="entry name" value="Sel1-like"/>
</dbReference>
<dbReference type="STRING" id="1122169.Lsha_0853"/>
<protein>
    <submittedName>
        <fullName evidence="1">Sel-1 protein</fullName>
    </submittedName>
</protein>
<dbReference type="SMART" id="SM00671">
    <property type="entry name" value="SEL1"/>
    <property type="match status" value="1"/>
</dbReference>
<evidence type="ECO:0000313" key="1">
    <source>
        <dbReference type="EMBL" id="KTD62821.1"/>
    </source>
</evidence>
<proteinExistence type="predicted"/>
<keyword evidence="2" id="KW-1185">Reference proteome</keyword>
<dbReference type="PATRIC" id="fig|1122169.6.peg.988"/>
<dbReference type="PANTHER" id="PTHR11102">
    <property type="entry name" value="SEL-1-LIKE PROTEIN"/>
    <property type="match status" value="1"/>
</dbReference>
<reference evidence="1 2" key="1">
    <citation type="submission" date="2015-11" db="EMBL/GenBank/DDBJ databases">
        <title>Genomic analysis of 38 Legionella species identifies large and diverse effector repertoires.</title>
        <authorList>
            <person name="Burstein D."/>
            <person name="Amaro F."/>
            <person name="Zusman T."/>
            <person name="Lifshitz Z."/>
            <person name="Cohen O."/>
            <person name="Gilbert J.A."/>
            <person name="Pupko T."/>
            <person name="Shuman H.A."/>
            <person name="Segal G."/>
        </authorList>
    </citation>
    <scope>NUCLEOTIDE SEQUENCE [LARGE SCALE GENOMIC DNA]</scope>
    <source>
        <strain evidence="1 2">ATCC 49655</strain>
    </source>
</reference>